<feature type="compositionally biased region" description="Pro residues" evidence="5">
    <location>
        <begin position="697"/>
        <end position="708"/>
    </location>
</feature>
<evidence type="ECO:0000256" key="6">
    <source>
        <dbReference type="SAM" id="Phobius"/>
    </source>
</evidence>
<dbReference type="GO" id="GO:0012505">
    <property type="term" value="C:endomembrane system"/>
    <property type="evidence" value="ECO:0007669"/>
    <property type="project" value="UniProtKB-SubCell"/>
</dbReference>
<proteinExistence type="predicted"/>
<sequence length="708" mass="79538">MNADKESAAAIAGHPSEATPEPPPAPTSLGGRIREVLTPIYDPTGRRYSWWDLFRDSYFTLDRRTLGFTRILLGLYLIGDLFRRTWDWGDMYSVEGVLPNHVNLFRRGADNFTIFNAFSTNGELWVLWAIILATYVCVLVGFKTKLAQVLSLLWVASMNGRVLLIENGGYVVHNLLLLWTCFLPMGDRFSLDAMRASLRRSKERGAADLNDRSTIDDPDKPDRYVSIIGPVIILQLASIYFFNVVHKTGMAWKNGTAVHYVLYVDRMVTPAVAQVREYIPGWMILIMTRAALAFEASIPVCLLAPIGRVWARRLVIVMMNALHLAFGTTFVLGPFAWALCVFSTLMFQPEDWEIATQTMRREHRARVVRFDPASAGALGVCRLLMRMDRFGLLTFEEQPGLGGRLSVRTPDGKTVDGARALADMVAALPLGPVVAWMLRLPGVRGLVDALLGALDRWNAGAWLGLRVPEVASVAPPPSPLLRGRRKGVAALRELLIVVMWASAVNQAAVELWCINRRIRVPQHEPMRSLAHKFRFLQGWFMFSPNPVMDDGTIIVDAVTIDGRHINPFTGQEPDFDLKSVKSYGYNQIWSDYFNRMHLPANTGYRDAMKEYMFRYPERTGRPEDVIVSGDVYWVKDFNPKWGKTESYNQEREKLFSFVNPKAQAQSQGMTRPSSAPPAPEEPLMPRPAQDDASSGPVPAPEPPQTPFP</sequence>
<feature type="transmembrane region" description="Helical" evidence="6">
    <location>
        <begin position="65"/>
        <end position="82"/>
    </location>
</feature>
<evidence type="ECO:0000313" key="9">
    <source>
        <dbReference type="Proteomes" id="UP000067626"/>
    </source>
</evidence>
<gene>
    <name evidence="8" type="ORF">CMC5_013390</name>
</gene>
<feature type="transmembrane region" description="Helical" evidence="6">
    <location>
        <begin position="224"/>
        <end position="245"/>
    </location>
</feature>
<feature type="region of interest" description="Disordered" evidence="5">
    <location>
        <begin position="1"/>
        <end position="29"/>
    </location>
</feature>
<dbReference type="EMBL" id="CP012159">
    <property type="protein sequence ID" value="AKT37209.1"/>
    <property type="molecule type" value="Genomic_DNA"/>
</dbReference>
<evidence type="ECO:0000256" key="4">
    <source>
        <dbReference type="ARBA" id="ARBA00023136"/>
    </source>
</evidence>
<feature type="region of interest" description="Disordered" evidence="5">
    <location>
        <begin position="659"/>
        <end position="708"/>
    </location>
</feature>
<feature type="compositionally biased region" description="Pro residues" evidence="5">
    <location>
        <begin position="674"/>
        <end position="685"/>
    </location>
</feature>
<dbReference type="PANTHER" id="PTHR39535:SF2">
    <property type="entry name" value="HTTM DOMAIN-CONTAINING PROTEIN"/>
    <property type="match status" value="1"/>
</dbReference>
<dbReference type="Proteomes" id="UP000067626">
    <property type="component" value="Chromosome"/>
</dbReference>
<dbReference type="STRING" id="52.CMC5_013390"/>
<feature type="domain" description="HTTM-like" evidence="7">
    <location>
        <begin position="58"/>
        <end position="352"/>
    </location>
</feature>
<name>A0A0K1E8N1_CHOCO</name>
<dbReference type="AlphaFoldDB" id="A0A0K1E8N1"/>
<feature type="transmembrane region" description="Helical" evidence="6">
    <location>
        <begin position="125"/>
        <end position="142"/>
    </location>
</feature>
<keyword evidence="4 6" id="KW-0472">Membrane</keyword>
<dbReference type="PANTHER" id="PTHR39535">
    <property type="entry name" value="SPORULATION-DELAYING PROTEIN SDPB"/>
    <property type="match status" value="1"/>
</dbReference>
<organism evidence="8 9">
    <name type="scientific">Chondromyces crocatus</name>
    <dbReference type="NCBI Taxonomy" id="52"/>
    <lineage>
        <taxon>Bacteria</taxon>
        <taxon>Pseudomonadati</taxon>
        <taxon>Myxococcota</taxon>
        <taxon>Polyangia</taxon>
        <taxon>Polyangiales</taxon>
        <taxon>Polyangiaceae</taxon>
        <taxon>Chondromyces</taxon>
    </lineage>
</organism>
<keyword evidence="3 6" id="KW-1133">Transmembrane helix</keyword>
<keyword evidence="9" id="KW-1185">Reference proteome</keyword>
<dbReference type="OrthoDB" id="5479505at2"/>
<keyword evidence="2 6" id="KW-0812">Transmembrane</keyword>
<dbReference type="InterPro" id="IPR052964">
    <property type="entry name" value="Sporulation_signal_mat"/>
</dbReference>
<dbReference type="SMART" id="SM00752">
    <property type="entry name" value="HTTM"/>
    <property type="match status" value="1"/>
</dbReference>
<feature type="transmembrane region" description="Helical" evidence="6">
    <location>
        <begin position="314"/>
        <end position="339"/>
    </location>
</feature>
<dbReference type="InterPro" id="IPR011020">
    <property type="entry name" value="HTTM-like"/>
</dbReference>
<dbReference type="RefSeq" id="WP_050429610.1">
    <property type="nucleotide sequence ID" value="NZ_CP012159.1"/>
</dbReference>
<evidence type="ECO:0000256" key="5">
    <source>
        <dbReference type="SAM" id="MobiDB-lite"/>
    </source>
</evidence>
<evidence type="ECO:0000313" key="8">
    <source>
        <dbReference type="EMBL" id="AKT37209.1"/>
    </source>
</evidence>
<reference evidence="8 9" key="1">
    <citation type="submission" date="2015-07" db="EMBL/GenBank/DDBJ databases">
        <title>Genome analysis of myxobacterium Chondromyces crocatus Cm c5 reveals a high potential for natural compound synthesis and the genetic basis for the loss of fruiting body formation.</title>
        <authorList>
            <person name="Zaburannyi N."/>
            <person name="Bunk B."/>
            <person name="Maier J."/>
            <person name="Overmann J."/>
            <person name="Mueller R."/>
        </authorList>
    </citation>
    <scope>NUCLEOTIDE SEQUENCE [LARGE SCALE GENOMIC DNA]</scope>
    <source>
        <strain evidence="8 9">Cm c5</strain>
    </source>
</reference>
<evidence type="ECO:0000256" key="2">
    <source>
        <dbReference type="ARBA" id="ARBA00022692"/>
    </source>
</evidence>
<evidence type="ECO:0000256" key="1">
    <source>
        <dbReference type="ARBA" id="ARBA00004127"/>
    </source>
</evidence>
<accession>A0A0K1E8N1</accession>
<dbReference type="KEGG" id="ccro:CMC5_013390"/>
<protein>
    <recommendedName>
        <fullName evidence="7">HTTM-like domain-containing protein</fullName>
    </recommendedName>
</protein>
<evidence type="ECO:0000259" key="7">
    <source>
        <dbReference type="SMART" id="SM00752"/>
    </source>
</evidence>
<comment type="subcellular location">
    <subcellularLocation>
        <location evidence="1">Endomembrane system</location>
        <topology evidence="1">Multi-pass membrane protein</topology>
    </subcellularLocation>
</comment>
<feature type="transmembrane region" description="Helical" evidence="6">
    <location>
        <begin position="163"/>
        <end position="185"/>
    </location>
</feature>
<evidence type="ECO:0000256" key="3">
    <source>
        <dbReference type="ARBA" id="ARBA00022989"/>
    </source>
</evidence>